<keyword evidence="5" id="KW-1185">Reference proteome</keyword>
<evidence type="ECO:0000259" key="3">
    <source>
        <dbReference type="Pfam" id="PF01569"/>
    </source>
</evidence>
<gene>
    <name evidence="4" type="ORF">DFR39_101383</name>
</gene>
<keyword evidence="2" id="KW-0812">Transmembrane</keyword>
<dbReference type="Proteomes" id="UP000295357">
    <property type="component" value="Unassembled WGS sequence"/>
</dbReference>
<organism evidence="4 5">
    <name type="scientific">Roseateles asaccharophilus</name>
    <dbReference type="NCBI Taxonomy" id="582607"/>
    <lineage>
        <taxon>Bacteria</taxon>
        <taxon>Pseudomonadati</taxon>
        <taxon>Pseudomonadota</taxon>
        <taxon>Betaproteobacteria</taxon>
        <taxon>Burkholderiales</taxon>
        <taxon>Sphaerotilaceae</taxon>
        <taxon>Roseateles</taxon>
    </lineage>
</organism>
<dbReference type="EMBL" id="SNXE01000001">
    <property type="protein sequence ID" value="TDP12909.1"/>
    <property type="molecule type" value="Genomic_DNA"/>
</dbReference>
<proteinExistence type="predicted"/>
<feature type="compositionally biased region" description="Low complexity" evidence="1">
    <location>
        <begin position="237"/>
        <end position="255"/>
    </location>
</feature>
<feature type="transmembrane region" description="Helical" evidence="2">
    <location>
        <begin position="54"/>
        <end position="75"/>
    </location>
</feature>
<feature type="transmembrane region" description="Helical" evidence="2">
    <location>
        <begin position="121"/>
        <end position="138"/>
    </location>
</feature>
<dbReference type="InterPro" id="IPR000326">
    <property type="entry name" value="PAP2/HPO"/>
</dbReference>
<feature type="transmembrane region" description="Helical" evidence="2">
    <location>
        <begin position="144"/>
        <end position="164"/>
    </location>
</feature>
<evidence type="ECO:0000313" key="4">
    <source>
        <dbReference type="EMBL" id="TDP12909.1"/>
    </source>
</evidence>
<dbReference type="SUPFAM" id="SSF48317">
    <property type="entry name" value="Acid phosphatase/Vanadium-dependent haloperoxidase"/>
    <property type="match status" value="1"/>
</dbReference>
<protein>
    <submittedName>
        <fullName evidence="4">PAP2 superfamily protein</fullName>
    </submittedName>
</protein>
<reference evidence="4 5" key="1">
    <citation type="submission" date="2019-03" db="EMBL/GenBank/DDBJ databases">
        <title>Genomic Encyclopedia of Type Strains, Phase IV (KMG-IV): sequencing the most valuable type-strain genomes for metagenomic binning, comparative biology and taxonomic classification.</title>
        <authorList>
            <person name="Goeker M."/>
        </authorList>
    </citation>
    <scope>NUCLEOTIDE SEQUENCE [LARGE SCALE GENOMIC DNA]</scope>
    <source>
        <strain evidence="4 5">DSM 25082</strain>
    </source>
</reference>
<feature type="transmembrane region" description="Helical" evidence="2">
    <location>
        <begin position="87"/>
        <end position="109"/>
    </location>
</feature>
<keyword evidence="2" id="KW-1133">Transmembrane helix</keyword>
<comment type="caution">
    <text evidence="4">The sequence shown here is derived from an EMBL/GenBank/DDBJ whole genome shotgun (WGS) entry which is preliminary data.</text>
</comment>
<feature type="region of interest" description="Disordered" evidence="1">
    <location>
        <begin position="230"/>
        <end position="255"/>
    </location>
</feature>
<sequence>MAPMLSDTLFHPDAARAWLLLTRLGEMQILLPLAAAASLWLWKSAAQTRLVLRWAAAAALAATLTAGSKLAFMGWGLGSARWDFTGISGHALCAALCLPLLAWVSLAAGGRPDPRGLRRKLALLAGYMVAALVAWSRIEVGAHSHSEVAAGFALGGLASAWALTGTSELRALQPRWLAAGLAAGLLLLPLAAPRSRSHELMMELSRQLSGRDQLYTRRDLHRRTPAAARSALRFSEAAPSPAGTTAPGPAHPGLR</sequence>
<dbReference type="InterPro" id="IPR036938">
    <property type="entry name" value="PAP2/HPO_sf"/>
</dbReference>
<evidence type="ECO:0000256" key="1">
    <source>
        <dbReference type="SAM" id="MobiDB-lite"/>
    </source>
</evidence>
<dbReference type="Pfam" id="PF01569">
    <property type="entry name" value="PAP2"/>
    <property type="match status" value="1"/>
</dbReference>
<dbReference type="Gene3D" id="1.20.144.10">
    <property type="entry name" value="Phosphatidic acid phosphatase type 2/haloperoxidase"/>
    <property type="match status" value="1"/>
</dbReference>
<feature type="domain" description="Phosphatidic acid phosphatase type 2/haloperoxidase" evidence="3">
    <location>
        <begin position="82"/>
        <end position="164"/>
    </location>
</feature>
<dbReference type="CDD" id="cd01610">
    <property type="entry name" value="PAP2_like"/>
    <property type="match status" value="1"/>
</dbReference>
<name>A0A4R6NAV9_9BURK</name>
<evidence type="ECO:0000313" key="5">
    <source>
        <dbReference type="Proteomes" id="UP000295357"/>
    </source>
</evidence>
<keyword evidence="2" id="KW-0472">Membrane</keyword>
<evidence type="ECO:0000256" key="2">
    <source>
        <dbReference type="SAM" id="Phobius"/>
    </source>
</evidence>
<feature type="transmembrane region" description="Helical" evidence="2">
    <location>
        <begin position="20"/>
        <end position="42"/>
    </location>
</feature>
<dbReference type="AlphaFoldDB" id="A0A4R6NAV9"/>
<accession>A0A4R6NAV9</accession>